<dbReference type="Proteomes" id="UP000035050">
    <property type="component" value="Chromosome"/>
</dbReference>
<evidence type="ECO:0000256" key="3">
    <source>
        <dbReference type="ARBA" id="ARBA00029596"/>
    </source>
</evidence>
<feature type="binding site" evidence="5">
    <location>
        <position position="116"/>
    </location>
    <ligand>
        <name>substrate</name>
    </ligand>
</feature>
<evidence type="ECO:0000256" key="1">
    <source>
        <dbReference type="ARBA" id="ARBA00001968"/>
    </source>
</evidence>
<dbReference type="GO" id="GO:0008168">
    <property type="term" value="F:methyltransferase activity"/>
    <property type="evidence" value="ECO:0007669"/>
    <property type="project" value="UniProtKB-KW"/>
</dbReference>
<feature type="binding site" evidence="5">
    <location>
        <position position="117"/>
    </location>
    <ligand>
        <name>Mg(2+)</name>
        <dbReference type="ChEBI" id="CHEBI:18420"/>
    </ligand>
</feature>
<dbReference type="GO" id="GO:0032259">
    <property type="term" value="P:methylation"/>
    <property type="evidence" value="ECO:0007669"/>
    <property type="project" value="UniProtKB-KW"/>
</dbReference>
<dbReference type="OrthoDB" id="943692at2"/>
<accession>A0A0E3U6E9</accession>
<evidence type="ECO:0000313" key="6">
    <source>
        <dbReference type="EMBL" id="AKC69443.1"/>
    </source>
</evidence>
<dbReference type="PATRIC" id="fig|573737.6.peg.2459"/>
<dbReference type="AlphaFoldDB" id="A0A0E3U6E9"/>
<dbReference type="RefSeq" id="WP_046290762.1">
    <property type="nucleotide sequence ID" value="NZ_CP011253.3"/>
</dbReference>
<dbReference type="PANTHER" id="PTHR33254:SF4">
    <property type="entry name" value="4-HYDROXY-4-METHYL-2-OXOGLUTARATE ALDOLASE 3-RELATED"/>
    <property type="match status" value="1"/>
</dbReference>
<feature type="binding site" evidence="5">
    <location>
        <begin position="94"/>
        <end position="97"/>
    </location>
    <ligand>
        <name>substrate</name>
    </ligand>
</feature>
<comment type="cofactor">
    <cofactor evidence="1">
        <name>a divalent metal cation</name>
        <dbReference type="ChEBI" id="CHEBI:60240"/>
    </cofactor>
</comment>
<dbReference type="GO" id="GO:0046872">
    <property type="term" value="F:metal ion binding"/>
    <property type="evidence" value="ECO:0007669"/>
    <property type="project" value="UniProtKB-KW"/>
</dbReference>
<evidence type="ECO:0000313" key="7">
    <source>
        <dbReference type="Proteomes" id="UP000035050"/>
    </source>
</evidence>
<sequence>MTQEKDFVRRLRRLDCCALSDAIDKVGLGSVVTGVPQQAGDKRVAGRIVTIKLGTGAPPSGTPRHLGTTAIELGTSDNVIVVEQRSGVEAGSWGGLLSLGAKVKGIAGVIADGPVRDIDEAREMGFPVFTSALTARTARGRIVEKGTNVPIEAFGVAIEPGDYVAADRSALIFIRAADIETVLTAAEAIVAREAHMAKAVLAGVPMSEVMGGNYEFMLKD</sequence>
<keyword evidence="5" id="KW-0479">Metal-binding</keyword>
<dbReference type="SUPFAM" id="SSF89562">
    <property type="entry name" value="RraA-like"/>
    <property type="match status" value="1"/>
</dbReference>
<dbReference type="CDD" id="cd16841">
    <property type="entry name" value="RraA_family"/>
    <property type="match status" value="1"/>
</dbReference>
<dbReference type="HOGENOM" id="CLU_072626_3_0_4"/>
<keyword evidence="6" id="KW-0489">Methyltransferase</keyword>
<dbReference type="GO" id="GO:0047443">
    <property type="term" value="F:4-hydroxy-4-methyl-2-oxoglutarate aldolase activity"/>
    <property type="evidence" value="ECO:0007669"/>
    <property type="project" value="TreeGrafter"/>
</dbReference>
<dbReference type="KEGG" id="pox:MB84_08050"/>
<dbReference type="PANTHER" id="PTHR33254">
    <property type="entry name" value="4-HYDROXY-4-METHYL-2-OXOGLUTARATE ALDOLASE 3-RELATED"/>
    <property type="match status" value="1"/>
</dbReference>
<reference evidence="6" key="1">
    <citation type="submission" date="2016-06" db="EMBL/GenBank/DDBJ databases">
        <title>Pandoraea oxalativorans DSM 23570 Genome Sequencing.</title>
        <authorList>
            <person name="Ee R."/>
            <person name="Lim Y.-L."/>
            <person name="Yong D."/>
            <person name="Yin W.-F."/>
            <person name="Chan K.-G."/>
        </authorList>
    </citation>
    <scope>NUCLEOTIDE SEQUENCE</scope>
    <source>
        <strain evidence="6">DSM 23570</strain>
    </source>
</reference>
<evidence type="ECO:0000256" key="4">
    <source>
        <dbReference type="ARBA" id="ARBA00030169"/>
    </source>
</evidence>
<keyword evidence="7" id="KW-1185">Reference proteome</keyword>
<dbReference type="Pfam" id="PF03737">
    <property type="entry name" value="RraA-like"/>
    <property type="match status" value="1"/>
</dbReference>
<name>A0A0E3U6E9_9BURK</name>
<comment type="cofactor">
    <cofactor evidence="5">
        <name>Mg(2+)</name>
        <dbReference type="ChEBI" id="CHEBI:18420"/>
    </cofactor>
</comment>
<proteinExistence type="predicted"/>
<protein>
    <recommendedName>
        <fullName evidence="2">Putative 4-hydroxy-4-methyl-2-oxoglutarate aldolase</fullName>
    </recommendedName>
    <alternativeName>
        <fullName evidence="3">Regulator of ribonuclease activity homolog</fullName>
    </alternativeName>
    <alternativeName>
        <fullName evidence="4">RraA-like protein</fullName>
    </alternativeName>
</protein>
<keyword evidence="6" id="KW-0808">Transferase</keyword>
<dbReference type="InterPro" id="IPR036704">
    <property type="entry name" value="RraA/RraA-like_sf"/>
</dbReference>
<evidence type="ECO:0000256" key="5">
    <source>
        <dbReference type="PIRSR" id="PIRSR605493-1"/>
    </source>
</evidence>
<organism evidence="6 7">
    <name type="scientific">Pandoraea oxalativorans</name>
    <dbReference type="NCBI Taxonomy" id="573737"/>
    <lineage>
        <taxon>Bacteria</taxon>
        <taxon>Pseudomonadati</taxon>
        <taxon>Pseudomonadota</taxon>
        <taxon>Betaproteobacteria</taxon>
        <taxon>Burkholderiales</taxon>
        <taxon>Burkholderiaceae</taxon>
        <taxon>Pandoraea</taxon>
    </lineage>
</organism>
<dbReference type="GO" id="GO:0008948">
    <property type="term" value="F:oxaloacetate decarboxylase activity"/>
    <property type="evidence" value="ECO:0007669"/>
    <property type="project" value="TreeGrafter"/>
</dbReference>
<dbReference type="Gene3D" id="3.50.30.40">
    <property type="entry name" value="Ribonuclease E inhibitor RraA/RraA-like"/>
    <property type="match status" value="1"/>
</dbReference>
<evidence type="ECO:0000256" key="2">
    <source>
        <dbReference type="ARBA" id="ARBA00016549"/>
    </source>
</evidence>
<dbReference type="EMBL" id="CP011253">
    <property type="protein sequence ID" value="AKC69443.1"/>
    <property type="molecule type" value="Genomic_DNA"/>
</dbReference>
<dbReference type="InterPro" id="IPR005493">
    <property type="entry name" value="RraA/RraA-like"/>
</dbReference>
<keyword evidence="5" id="KW-0460">Magnesium</keyword>
<gene>
    <name evidence="6" type="ORF">MB84_08050</name>
</gene>